<evidence type="ECO:0000313" key="10">
    <source>
        <dbReference type="EMBL" id="MDO1446138.1"/>
    </source>
</evidence>
<keyword evidence="7" id="KW-1133">Transmembrane helix</keyword>
<evidence type="ECO:0000259" key="9">
    <source>
        <dbReference type="PROSITE" id="PS50112"/>
    </source>
</evidence>
<feature type="transmembrane region" description="Helical" evidence="7">
    <location>
        <begin position="210"/>
        <end position="230"/>
    </location>
</feature>
<dbReference type="SMART" id="SM00387">
    <property type="entry name" value="HATPase_c"/>
    <property type="match status" value="1"/>
</dbReference>
<feature type="domain" description="Histidine kinase" evidence="8">
    <location>
        <begin position="601"/>
        <end position="815"/>
    </location>
</feature>
<protein>
    <recommendedName>
        <fullName evidence="2">histidine kinase</fullName>
        <ecNumber evidence="2">2.7.13.3</ecNumber>
    </recommendedName>
</protein>
<dbReference type="Gene3D" id="1.10.287.130">
    <property type="match status" value="1"/>
</dbReference>
<feature type="transmembrane region" description="Helical" evidence="7">
    <location>
        <begin position="236"/>
        <end position="257"/>
    </location>
</feature>
<feature type="transmembrane region" description="Helical" evidence="7">
    <location>
        <begin position="169"/>
        <end position="189"/>
    </location>
</feature>
<dbReference type="SUPFAM" id="SSF47384">
    <property type="entry name" value="Homodimeric domain of signal transducing histidine kinase"/>
    <property type="match status" value="1"/>
</dbReference>
<comment type="catalytic activity">
    <reaction evidence="1">
        <text>ATP + protein L-histidine = ADP + protein N-phospho-L-histidine.</text>
        <dbReference type="EC" id="2.7.13.3"/>
    </reaction>
</comment>
<name>A0ABT8R4C4_9BACT</name>
<dbReference type="Pfam" id="PF02518">
    <property type="entry name" value="HATPase_c"/>
    <property type="match status" value="1"/>
</dbReference>
<comment type="caution">
    <text evidence="10">The sequence shown here is derived from an EMBL/GenBank/DDBJ whole genome shotgun (WGS) entry which is preliminary data.</text>
</comment>
<dbReference type="InterPro" id="IPR052162">
    <property type="entry name" value="Sensor_kinase/Photoreceptor"/>
</dbReference>
<dbReference type="InterPro" id="IPR000014">
    <property type="entry name" value="PAS"/>
</dbReference>
<dbReference type="Proteomes" id="UP001168528">
    <property type="component" value="Unassembled WGS sequence"/>
</dbReference>
<proteinExistence type="predicted"/>
<keyword evidence="11" id="KW-1185">Reference proteome</keyword>
<feature type="transmembrane region" description="Helical" evidence="7">
    <location>
        <begin position="29"/>
        <end position="52"/>
    </location>
</feature>
<dbReference type="Gene3D" id="3.30.450.20">
    <property type="entry name" value="PAS domain"/>
    <property type="match status" value="2"/>
</dbReference>
<sequence>MSKILAGLVIFAGMAGATGWIFDIYFLRGIILNASTMRINTAIGFILSGIYVFHLPSRKMLYQLLALVVCLLGFLTLLEHIFDLSLGIDELLFVERDSISEDGKPGRMSPSSAMAFFLSGLVGLFYMLPNPLYKTSQFFSTIIFFIGLAPCMGYLFGESLFGGANIYSQMALPTALGFVCLGLGLLVSFPEKGYVAVLHGKYMGNTFARIIFVLSTIVPAILSGIFILLNEHGYTASYPTIFLVCMAYALTTILFTYKHLTRINQIDAQRVQLLADVEVSNKELAHTNAELAATVEELSSTNEELTVSNEQLEILNSRLLEANYEIERLSHTAIAASENKYKHLTESISDIFFALDHNLRFIYWNKASEINSGGLTAEQVLGKSLIELFPGMKGTEPEKCYLEALRTGEFQRCTFETTYNSNQKLSYEVSVYPYEDGLTVFIKDITQKKQAEIQLRELQSRFESIINSAMDAIITTDENKNVILFNQAAEKMFGYCAADIIGKPIRQIIPQSLYQPYAPDNGFGYMAASKDDPNKNLYGLRADGNNFPIEASVSDLKLGEKQYSTIIIRDITLRKKAEQQEKQLNNELINQNQQLQQFGYITSHNLRAPIANILGLTQIFNTTNPVDPINQIAIENIKKATVKLDDIIKDLNEILVYQKAINTSREWIVLKDVLNDIKISIAQHIEDSNAQLTTNFSKVEKLYSVKSYINSIFQNMLTNAIKYRKPGVIPKICVSTTVVEEYICLSFSDNGLGIDLEKNKEKIFGMYKRFHVHVEGKGLGLHLVKTQVEALNGKIEVESVLGEGTCFKIFLPYEQLN</sequence>
<evidence type="ECO:0000256" key="6">
    <source>
        <dbReference type="SAM" id="Coils"/>
    </source>
</evidence>
<dbReference type="PROSITE" id="PS50112">
    <property type="entry name" value="PAS"/>
    <property type="match status" value="2"/>
</dbReference>
<dbReference type="Gene3D" id="3.30.565.10">
    <property type="entry name" value="Histidine kinase-like ATPase, C-terminal domain"/>
    <property type="match status" value="1"/>
</dbReference>
<dbReference type="InterPro" id="IPR005467">
    <property type="entry name" value="His_kinase_dom"/>
</dbReference>
<keyword evidence="4" id="KW-0808">Transferase</keyword>
<feature type="coiled-coil region" evidence="6">
    <location>
        <begin position="284"/>
        <end position="322"/>
    </location>
</feature>
<evidence type="ECO:0000256" key="3">
    <source>
        <dbReference type="ARBA" id="ARBA00022553"/>
    </source>
</evidence>
<dbReference type="EMBL" id="JAUKPO010000003">
    <property type="protein sequence ID" value="MDO1446138.1"/>
    <property type="molecule type" value="Genomic_DNA"/>
</dbReference>
<feature type="transmembrane region" description="Helical" evidence="7">
    <location>
        <begin position="108"/>
        <end position="126"/>
    </location>
</feature>
<dbReference type="PROSITE" id="PS50109">
    <property type="entry name" value="HIS_KIN"/>
    <property type="match status" value="1"/>
</dbReference>
<dbReference type="CDD" id="cd00130">
    <property type="entry name" value="PAS"/>
    <property type="match status" value="2"/>
</dbReference>
<keyword evidence="7" id="KW-0812">Transmembrane</keyword>
<dbReference type="PRINTS" id="PR00344">
    <property type="entry name" value="BCTRLSENSOR"/>
</dbReference>
<keyword evidence="6" id="KW-0175">Coiled coil</keyword>
<dbReference type="PANTHER" id="PTHR43304">
    <property type="entry name" value="PHYTOCHROME-LIKE PROTEIN CPH1"/>
    <property type="match status" value="1"/>
</dbReference>
<evidence type="ECO:0000256" key="1">
    <source>
        <dbReference type="ARBA" id="ARBA00000085"/>
    </source>
</evidence>
<evidence type="ECO:0000259" key="8">
    <source>
        <dbReference type="PROSITE" id="PS50109"/>
    </source>
</evidence>
<dbReference type="InterPro" id="IPR003661">
    <property type="entry name" value="HisK_dim/P_dom"/>
</dbReference>
<feature type="transmembrane region" description="Helical" evidence="7">
    <location>
        <begin position="64"/>
        <end position="88"/>
    </location>
</feature>
<evidence type="ECO:0000256" key="7">
    <source>
        <dbReference type="SAM" id="Phobius"/>
    </source>
</evidence>
<feature type="transmembrane region" description="Helical" evidence="7">
    <location>
        <begin position="138"/>
        <end position="157"/>
    </location>
</feature>
<dbReference type="PANTHER" id="PTHR43304:SF1">
    <property type="entry name" value="PAC DOMAIN-CONTAINING PROTEIN"/>
    <property type="match status" value="1"/>
</dbReference>
<feature type="domain" description="PAS" evidence="9">
    <location>
        <begin position="458"/>
        <end position="521"/>
    </location>
</feature>
<dbReference type="Pfam" id="PF13426">
    <property type="entry name" value="PAS_9"/>
    <property type="match status" value="1"/>
</dbReference>
<gene>
    <name evidence="10" type="ORF">Q0590_07740</name>
</gene>
<organism evidence="10 11">
    <name type="scientific">Rhodocytophaga aerolata</name>
    <dbReference type="NCBI Taxonomy" id="455078"/>
    <lineage>
        <taxon>Bacteria</taxon>
        <taxon>Pseudomonadati</taxon>
        <taxon>Bacteroidota</taxon>
        <taxon>Cytophagia</taxon>
        <taxon>Cytophagales</taxon>
        <taxon>Rhodocytophagaceae</taxon>
        <taxon>Rhodocytophaga</taxon>
    </lineage>
</organism>
<keyword evidence="7" id="KW-0472">Membrane</keyword>
<feature type="domain" description="PAS" evidence="9">
    <location>
        <begin position="337"/>
        <end position="373"/>
    </location>
</feature>
<evidence type="ECO:0000313" key="11">
    <source>
        <dbReference type="Proteomes" id="UP001168528"/>
    </source>
</evidence>
<dbReference type="SMART" id="SM00091">
    <property type="entry name" value="PAS"/>
    <property type="match status" value="2"/>
</dbReference>
<reference evidence="10" key="1">
    <citation type="submission" date="2023-07" db="EMBL/GenBank/DDBJ databases">
        <title>The genome sequence of Rhodocytophaga aerolata KACC 12507.</title>
        <authorList>
            <person name="Zhang X."/>
        </authorList>
    </citation>
    <scope>NUCLEOTIDE SEQUENCE</scope>
    <source>
        <strain evidence="10">KACC 12507</strain>
    </source>
</reference>
<dbReference type="Pfam" id="PF08448">
    <property type="entry name" value="PAS_4"/>
    <property type="match status" value="1"/>
</dbReference>
<dbReference type="InterPro" id="IPR035965">
    <property type="entry name" value="PAS-like_dom_sf"/>
</dbReference>
<dbReference type="EC" id="2.7.13.3" evidence="2"/>
<dbReference type="InterPro" id="IPR004358">
    <property type="entry name" value="Sig_transdc_His_kin-like_C"/>
</dbReference>
<dbReference type="InterPro" id="IPR036097">
    <property type="entry name" value="HisK_dim/P_sf"/>
</dbReference>
<dbReference type="SUPFAM" id="SSF55874">
    <property type="entry name" value="ATPase domain of HSP90 chaperone/DNA topoisomerase II/histidine kinase"/>
    <property type="match status" value="1"/>
</dbReference>
<evidence type="ECO:0000256" key="4">
    <source>
        <dbReference type="ARBA" id="ARBA00022679"/>
    </source>
</evidence>
<keyword evidence="5" id="KW-0418">Kinase</keyword>
<accession>A0ABT8R4C4</accession>
<keyword evidence="3" id="KW-0597">Phosphoprotein</keyword>
<dbReference type="SUPFAM" id="SSF55785">
    <property type="entry name" value="PYP-like sensor domain (PAS domain)"/>
    <property type="match status" value="2"/>
</dbReference>
<dbReference type="InterPro" id="IPR003594">
    <property type="entry name" value="HATPase_dom"/>
</dbReference>
<evidence type="ECO:0000256" key="5">
    <source>
        <dbReference type="ARBA" id="ARBA00022777"/>
    </source>
</evidence>
<dbReference type="InterPro" id="IPR013656">
    <property type="entry name" value="PAS_4"/>
</dbReference>
<dbReference type="CDD" id="cd00082">
    <property type="entry name" value="HisKA"/>
    <property type="match status" value="1"/>
</dbReference>
<dbReference type="InterPro" id="IPR036890">
    <property type="entry name" value="HATPase_C_sf"/>
</dbReference>
<evidence type="ECO:0000256" key="2">
    <source>
        <dbReference type="ARBA" id="ARBA00012438"/>
    </source>
</evidence>
<dbReference type="NCBIfam" id="TIGR00229">
    <property type="entry name" value="sensory_box"/>
    <property type="match status" value="2"/>
</dbReference>